<protein>
    <submittedName>
        <fullName evidence="1">Uncharacterized protein</fullName>
    </submittedName>
</protein>
<gene>
    <name evidence="1" type="ORF">MHBO_001020</name>
</gene>
<name>A0ABV2AHK5_9EUKA</name>
<reference evidence="1 2" key="1">
    <citation type="journal article" date="2024" name="BMC Biol.">
        <title>Comparative genomics of Ascetosporea gives new insight into the evolutionary basis for animal parasitism in Rhizaria.</title>
        <authorList>
            <person name="Hiltunen Thoren M."/>
            <person name="Onut-Brannstrom I."/>
            <person name="Alfjorden A."/>
            <person name="Peckova H."/>
            <person name="Swords F."/>
            <person name="Hooper C."/>
            <person name="Holzer A.S."/>
            <person name="Bass D."/>
            <person name="Burki F."/>
        </authorList>
    </citation>
    <scope>NUCLEOTIDE SEQUENCE [LARGE SCALE GENOMIC DNA]</scope>
    <source>
        <strain evidence="1">20-A016</strain>
    </source>
</reference>
<comment type="caution">
    <text evidence="1">The sequence shown here is derived from an EMBL/GenBank/DDBJ whole genome shotgun (WGS) entry which is preliminary data.</text>
</comment>
<organism evidence="1 2">
    <name type="scientific">Bonamia ostreae</name>
    <dbReference type="NCBI Taxonomy" id="126728"/>
    <lineage>
        <taxon>Eukaryota</taxon>
        <taxon>Sar</taxon>
        <taxon>Rhizaria</taxon>
        <taxon>Endomyxa</taxon>
        <taxon>Ascetosporea</taxon>
        <taxon>Haplosporida</taxon>
        <taxon>Bonamia</taxon>
    </lineage>
</organism>
<proteinExistence type="predicted"/>
<evidence type="ECO:0000313" key="2">
    <source>
        <dbReference type="Proteomes" id="UP001439008"/>
    </source>
</evidence>
<accession>A0ABV2AHK5</accession>
<dbReference type="Proteomes" id="UP001439008">
    <property type="component" value="Unassembled WGS sequence"/>
</dbReference>
<keyword evidence="2" id="KW-1185">Reference proteome</keyword>
<feature type="non-terminal residue" evidence="1">
    <location>
        <position position="78"/>
    </location>
</feature>
<sequence>MIDLLFSNYDEKGEITETAILGKILTRKLLKKLKFNGKLVFSENENEIIEFILSWTVFIDVFQILHKDLRSIVLSQFE</sequence>
<dbReference type="EMBL" id="JBDODL010000212">
    <property type="protein sequence ID" value="MES1919156.1"/>
    <property type="molecule type" value="Genomic_DNA"/>
</dbReference>
<evidence type="ECO:0000313" key="1">
    <source>
        <dbReference type="EMBL" id="MES1919156.1"/>
    </source>
</evidence>